<protein>
    <recommendedName>
        <fullName evidence="2">SPOR domain-containing protein</fullName>
    </recommendedName>
</protein>
<dbReference type="EMBL" id="CP003742">
    <property type="protein sequence ID" value="AGI72365.1"/>
    <property type="molecule type" value="Genomic_DNA"/>
</dbReference>
<dbReference type="eggNOG" id="COG3087">
    <property type="taxonomic scope" value="Bacteria"/>
</dbReference>
<feature type="domain" description="SPOR" evidence="2">
    <location>
        <begin position="267"/>
        <end position="352"/>
    </location>
</feature>
<feature type="transmembrane region" description="Helical" evidence="1">
    <location>
        <begin position="24"/>
        <end position="45"/>
    </location>
</feature>
<dbReference type="OrthoDB" id="8479416at2"/>
<evidence type="ECO:0000313" key="4">
    <source>
        <dbReference type="Proteomes" id="UP000004688"/>
    </source>
</evidence>
<sequence length="352" mass="35740">MASFTAGPNGSGAGVPTTFQAGKYINFAAAAISVALIGGVGIWGYKLLMRDVTGVPVVRALVGEMRVSPENPGGVIATHIGLSVNSVPALGGAAQPEDRLILAPSNVSLQAEDLEVTSAVEAGEVVAALQDPLGVAITTSLSSDDITTPAQGGDQIAALAMPVNPSVPLTAADVLALADQIASGAAPMSDLADGVNVPIEVAVNGVVVNPDLIPDGVPGVRRSVRPTARPANLPAVVATPVSADVRSADVTPAVTGDVTTGEVTTAVIPVGTKLVQLGAFDSADIAASEWARLTQRFPEFFDDKDQIIQQANSGGRTFFRLRAKGFTDLSDARRFCSAMSAEGAACIPVVVR</sequence>
<organism evidence="3 4">
    <name type="scientific">Octadecabacter arcticus 238</name>
    <dbReference type="NCBI Taxonomy" id="391616"/>
    <lineage>
        <taxon>Bacteria</taxon>
        <taxon>Pseudomonadati</taxon>
        <taxon>Pseudomonadota</taxon>
        <taxon>Alphaproteobacteria</taxon>
        <taxon>Rhodobacterales</taxon>
        <taxon>Roseobacteraceae</taxon>
        <taxon>Octadecabacter</taxon>
    </lineage>
</organism>
<dbReference type="Proteomes" id="UP000004688">
    <property type="component" value="Chromosome"/>
</dbReference>
<keyword evidence="1" id="KW-0812">Transmembrane</keyword>
<dbReference type="AlphaFoldDB" id="M9RRF7"/>
<proteinExistence type="predicted"/>
<dbReference type="GO" id="GO:0042834">
    <property type="term" value="F:peptidoglycan binding"/>
    <property type="evidence" value="ECO:0007669"/>
    <property type="project" value="InterPro"/>
</dbReference>
<dbReference type="RefSeq" id="WP_015495460.1">
    <property type="nucleotide sequence ID" value="NC_020908.1"/>
</dbReference>
<reference evidence="3 4" key="1">
    <citation type="journal article" date="2013" name="PLoS ONE">
        <title>Poles Apart: Arctic and Antarctic Octadecabacter strains Share High Genome Plasticity and a New Type of Xanthorhodopsin.</title>
        <authorList>
            <person name="Vollmers J."/>
            <person name="Voget S."/>
            <person name="Dietrich S."/>
            <person name="Gollnow K."/>
            <person name="Smits M."/>
            <person name="Meyer K."/>
            <person name="Brinkhoff T."/>
            <person name="Simon M."/>
            <person name="Daniel R."/>
        </authorList>
    </citation>
    <scope>NUCLEOTIDE SEQUENCE [LARGE SCALE GENOMIC DNA]</scope>
    <source>
        <strain evidence="3 4">238</strain>
    </source>
</reference>
<dbReference type="KEGG" id="oar:OA238_c22910"/>
<evidence type="ECO:0000259" key="2">
    <source>
        <dbReference type="PROSITE" id="PS51724"/>
    </source>
</evidence>
<evidence type="ECO:0000313" key="3">
    <source>
        <dbReference type="EMBL" id="AGI72365.1"/>
    </source>
</evidence>
<keyword evidence="4" id="KW-1185">Reference proteome</keyword>
<dbReference type="Gene3D" id="3.30.70.1070">
    <property type="entry name" value="Sporulation related repeat"/>
    <property type="match status" value="1"/>
</dbReference>
<evidence type="ECO:0000256" key="1">
    <source>
        <dbReference type="SAM" id="Phobius"/>
    </source>
</evidence>
<accession>M9RRF7</accession>
<keyword evidence="1" id="KW-0472">Membrane</keyword>
<name>M9RRF7_9RHOB</name>
<dbReference type="STRING" id="391616.OA238_c22910"/>
<keyword evidence="1" id="KW-1133">Transmembrane helix</keyword>
<gene>
    <name evidence="3" type="ORF">OA238_c22910</name>
</gene>
<dbReference type="PROSITE" id="PS51724">
    <property type="entry name" value="SPOR"/>
    <property type="match status" value="1"/>
</dbReference>
<dbReference type="InterPro" id="IPR007730">
    <property type="entry name" value="SPOR-like_dom"/>
</dbReference>
<dbReference type="Pfam" id="PF05036">
    <property type="entry name" value="SPOR"/>
    <property type="match status" value="1"/>
</dbReference>
<dbReference type="InterPro" id="IPR036680">
    <property type="entry name" value="SPOR-like_sf"/>
</dbReference>
<dbReference type="HOGENOM" id="CLU_047702_0_0_5"/>